<organism evidence="7 8">
    <name type="scientific">Rhizosphaericola mali</name>
    <dbReference type="NCBI Taxonomy" id="2545455"/>
    <lineage>
        <taxon>Bacteria</taxon>
        <taxon>Pseudomonadati</taxon>
        <taxon>Bacteroidota</taxon>
        <taxon>Chitinophagia</taxon>
        <taxon>Chitinophagales</taxon>
        <taxon>Chitinophagaceae</taxon>
        <taxon>Rhizosphaericola</taxon>
    </lineage>
</organism>
<dbReference type="InterPro" id="IPR036526">
    <property type="entry name" value="C-N_Hydrolase_sf"/>
</dbReference>
<dbReference type="FunFam" id="3.60.110.10:FF:000004">
    <property type="entry name" value="Carbon-nitrogen hydrolase"/>
    <property type="match status" value="1"/>
</dbReference>
<evidence type="ECO:0000256" key="2">
    <source>
        <dbReference type="ARBA" id="ARBA00022801"/>
    </source>
</evidence>
<dbReference type="EC" id="3.5.1.3" evidence="3"/>
<dbReference type="GO" id="GO:0106008">
    <property type="term" value="F:2-oxoglutaramate amidase activity"/>
    <property type="evidence" value="ECO:0007669"/>
    <property type="project" value="TreeGrafter"/>
</dbReference>
<evidence type="ECO:0000313" key="8">
    <source>
        <dbReference type="Proteomes" id="UP000292424"/>
    </source>
</evidence>
<dbReference type="Proteomes" id="UP000292424">
    <property type="component" value="Chromosome"/>
</dbReference>
<evidence type="ECO:0000313" key="7">
    <source>
        <dbReference type="EMBL" id="QES90241.1"/>
    </source>
</evidence>
<dbReference type="PROSITE" id="PS50263">
    <property type="entry name" value="CN_HYDROLASE"/>
    <property type="match status" value="1"/>
</dbReference>
<evidence type="ECO:0000259" key="6">
    <source>
        <dbReference type="PROSITE" id="PS50263"/>
    </source>
</evidence>
<comment type="catalytic activity">
    <reaction evidence="4">
        <text>a monoamide of a dicarboxylate + H2O = a dicarboxylate + NH4(+)</text>
        <dbReference type="Rhea" id="RHEA:11716"/>
        <dbReference type="ChEBI" id="CHEBI:15377"/>
        <dbReference type="ChEBI" id="CHEBI:28938"/>
        <dbReference type="ChEBI" id="CHEBI:28965"/>
        <dbReference type="ChEBI" id="CHEBI:77450"/>
        <dbReference type="EC" id="3.5.1.3"/>
    </reaction>
</comment>
<proteinExistence type="inferred from homology"/>
<dbReference type="PANTHER" id="PTHR47799">
    <property type="entry name" value="OMEGA-AMIDASE YAFV"/>
    <property type="match status" value="1"/>
</dbReference>
<evidence type="ECO:0000256" key="3">
    <source>
        <dbReference type="ARBA" id="ARBA00039118"/>
    </source>
</evidence>
<evidence type="ECO:0000256" key="4">
    <source>
        <dbReference type="ARBA" id="ARBA00052904"/>
    </source>
</evidence>
<keyword evidence="8" id="KW-1185">Reference proteome</keyword>
<dbReference type="Gene3D" id="3.60.110.10">
    <property type="entry name" value="Carbon-nitrogen hydrolase"/>
    <property type="match status" value="1"/>
</dbReference>
<protein>
    <recommendedName>
        <fullName evidence="5">Omega-amidase YafV</fullName>
        <ecNumber evidence="3">3.5.1.3</ecNumber>
    </recommendedName>
</protein>
<comment type="similarity">
    <text evidence="1">Belongs to the carbon-nitrogen hydrolase superfamily. NIT1/NIT2 family.</text>
</comment>
<dbReference type="Pfam" id="PF00795">
    <property type="entry name" value="CN_hydrolase"/>
    <property type="match status" value="1"/>
</dbReference>
<dbReference type="EMBL" id="CP044016">
    <property type="protein sequence ID" value="QES90241.1"/>
    <property type="molecule type" value="Genomic_DNA"/>
</dbReference>
<dbReference type="NCBIfam" id="NF007757">
    <property type="entry name" value="PRK10438.1"/>
    <property type="match status" value="1"/>
</dbReference>
<dbReference type="RefSeq" id="WP_131331197.1">
    <property type="nucleotide sequence ID" value="NZ_CP044016.1"/>
</dbReference>
<dbReference type="KEGG" id="arac:E0W69_016815"/>
<accession>A0A5P2GF54</accession>
<feature type="domain" description="CN hydrolase" evidence="6">
    <location>
        <begin position="4"/>
        <end position="246"/>
    </location>
</feature>
<dbReference type="PANTHER" id="PTHR47799:SF1">
    <property type="entry name" value="OMEGA-AMIDASE YAFV"/>
    <property type="match status" value="1"/>
</dbReference>
<keyword evidence="2 7" id="KW-0378">Hydrolase</keyword>
<dbReference type="OrthoDB" id="9811121at2"/>
<evidence type="ECO:0000256" key="5">
    <source>
        <dbReference type="ARBA" id="ARBA00072139"/>
    </source>
</evidence>
<dbReference type="SUPFAM" id="SSF56317">
    <property type="entry name" value="Carbon-nitrogen hydrolase"/>
    <property type="match status" value="1"/>
</dbReference>
<dbReference type="InterPro" id="IPR003010">
    <property type="entry name" value="C-N_Hydrolase"/>
</dbReference>
<gene>
    <name evidence="7" type="ORF">E0W69_016815</name>
</gene>
<dbReference type="CDD" id="cd07575">
    <property type="entry name" value="Xc-1258_like"/>
    <property type="match status" value="1"/>
</dbReference>
<dbReference type="GO" id="GO:0050152">
    <property type="term" value="F:omega-amidase activity"/>
    <property type="evidence" value="ECO:0007669"/>
    <property type="project" value="UniProtKB-EC"/>
</dbReference>
<dbReference type="AlphaFoldDB" id="A0A5P2GF54"/>
<reference evidence="7 8" key="1">
    <citation type="submission" date="2019-09" db="EMBL/GenBank/DDBJ databases">
        <title>Complete genome sequence of Arachidicoccus sp. B3-10 isolated from apple orchard soil.</title>
        <authorList>
            <person name="Kim H.S."/>
            <person name="Han K.-I."/>
            <person name="Suh M.K."/>
            <person name="Lee K.C."/>
            <person name="Eom M.K."/>
            <person name="Kim J.-S."/>
            <person name="Kang S.W."/>
            <person name="Sin Y."/>
            <person name="Lee J.-S."/>
        </authorList>
    </citation>
    <scope>NUCLEOTIDE SEQUENCE [LARGE SCALE GENOMIC DNA]</scope>
    <source>
        <strain evidence="7 8">B3-10</strain>
    </source>
</reference>
<name>A0A5P2GF54_9BACT</name>
<sequence length="263" mass="30583">MADLHITTIQSDLVWENKKANLSNFENKFQLLESGVHVVILPEMFSTGFSMAPERLAEPISGPTVAWMEKMAAKYKIIIAGSIMIEENGQYFNRLIWMQPNKVHFHYDKRHLFGYGKEDKHYTPGNKRVIVSVNGWRILLQVCYDLRFPVWARQGSETKGSFEYDAILYVANWPEKRRLAWTTLLQARAIENQSYVIGVNRIGDDGNHIYHSGDSRIIDPLGTIYYQAENQEEMKKFVLEKEKLDAIRSRFPFAKDADDFQIR</sequence>
<evidence type="ECO:0000256" key="1">
    <source>
        <dbReference type="ARBA" id="ARBA00010613"/>
    </source>
</evidence>
<dbReference type="InterPro" id="IPR052737">
    <property type="entry name" value="Omega-amidase_YafV"/>
</dbReference>